<evidence type="ECO:0000313" key="8">
    <source>
        <dbReference type="Proteomes" id="UP000186997"/>
    </source>
</evidence>
<dbReference type="Gene3D" id="1.10.760.10">
    <property type="entry name" value="Cytochrome c-like domain"/>
    <property type="match status" value="1"/>
</dbReference>
<reference evidence="8" key="1">
    <citation type="submission" date="2017-01" db="EMBL/GenBank/DDBJ databases">
        <authorList>
            <person name="Varghese N."/>
            <person name="Submissions S."/>
        </authorList>
    </citation>
    <scope>NUCLEOTIDE SEQUENCE [LARGE SCALE GENOMIC DNA]</scope>
    <source>
        <strain evidence="8">DSM 29591</strain>
    </source>
</reference>
<keyword evidence="1 4" id="KW-0349">Heme</keyword>
<dbReference type="GO" id="GO:0009055">
    <property type="term" value="F:electron transfer activity"/>
    <property type="evidence" value="ECO:0007669"/>
    <property type="project" value="InterPro"/>
</dbReference>
<dbReference type="GO" id="GO:0046872">
    <property type="term" value="F:metal ion binding"/>
    <property type="evidence" value="ECO:0007669"/>
    <property type="project" value="UniProtKB-KW"/>
</dbReference>
<protein>
    <submittedName>
        <fullName evidence="7">Cytochrome c</fullName>
    </submittedName>
</protein>
<keyword evidence="5" id="KW-0732">Signal</keyword>
<evidence type="ECO:0000256" key="4">
    <source>
        <dbReference type="PROSITE-ProRule" id="PRU00433"/>
    </source>
</evidence>
<keyword evidence="8" id="KW-1185">Reference proteome</keyword>
<dbReference type="Proteomes" id="UP000186997">
    <property type="component" value="Unassembled WGS sequence"/>
</dbReference>
<dbReference type="Pfam" id="PF00034">
    <property type="entry name" value="Cytochrom_C"/>
    <property type="match status" value="1"/>
</dbReference>
<feature type="domain" description="Cytochrome c" evidence="6">
    <location>
        <begin position="56"/>
        <end position="142"/>
    </location>
</feature>
<evidence type="ECO:0000259" key="6">
    <source>
        <dbReference type="PROSITE" id="PS51007"/>
    </source>
</evidence>
<sequence>MVLRMNKVAIGVFAALVGAGVYVMTGAADAPNVADTKPEAEAGPLVDVIIPARFTEQQAMGQIAFEANCVVCHGVNAAGRDGVGPPLVHKIYEPSHHGDEAFQRAVALGVQAHHWPFGNMAAIEGLTRADVATIVSYIRALQVENGIN</sequence>
<evidence type="ECO:0000313" key="7">
    <source>
        <dbReference type="EMBL" id="SIT91022.1"/>
    </source>
</evidence>
<name>A0A1R3XHR7_9RHOB</name>
<gene>
    <name evidence="7" type="ORF">SAMN05421665_3307</name>
</gene>
<organism evidence="7 8">
    <name type="scientific">Yoonia rosea</name>
    <dbReference type="NCBI Taxonomy" id="287098"/>
    <lineage>
        <taxon>Bacteria</taxon>
        <taxon>Pseudomonadati</taxon>
        <taxon>Pseudomonadota</taxon>
        <taxon>Alphaproteobacteria</taxon>
        <taxon>Rhodobacterales</taxon>
        <taxon>Paracoccaceae</taxon>
        <taxon>Yoonia</taxon>
    </lineage>
</organism>
<dbReference type="GO" id="GO:0020037">
    <property type="term" value="F:heme binding"/>
    <property type="evidence" value="ECO:0007669"/>
    <property type="project" value="InterPro"/>
</dbReference>
<dbReference type="STRING" id="287098.SAMN05421665_3307"/>
<dbReference type="InterPro" id="IPR036909">
    <property type="entry name" value="Cyt_c-like_dom_sf"/>
</dbReference>
<dbReference type="EMBL" id="FTPR01000003">
    <property type="protein sequence ID" value="SIT91022.1"/>
    <property type="molecule type" value="Genomic_DNA"/>
</dbReference>
<feature type="chain" id="PRO_5010177968" evidence="5">
    <location>
        <begin position="31"/>
        <end position="148"/>
    </location>
</feature>
<proteinExistence type="predicted"/>
<dbReference type="InterPro" id="IPR009056">
    <property type="entry name" value="Cyt_c-like_dom"/>
</dbReference>
<evidence type="ECO:0000256" key="5">
    <source>
        <dbReference type="SAM" id="SignalP"/>
    </source>
</evidence>
<dbReference type="AlphaFoldDB" id="A0A1R3XHR7"/>
<feature type="signal peptide" evidence="5">
    <location>
        <begin position="1"/>
        <end position="30"/>
    </location>
</feature>
<dbReference type="PROSITE" id="PS51007">
    <property type="entry name" value="CYTC"/>
    <property type="match status" value="1"/>
</dbReference>
<evidence type="ECO:0000256" key="2">
    <source>
        <dbReference type="ARBA" id="ARBA00022723"/>
    </source>
</evidence>
<evidence type="ECO:0000256" key="1">
    <source>
        <dbReference type="ARBA" id="ARBA00022617"/>
    </source>
</evidence>
<accession>A0A1R3XHR7</accession>
<keyword evidence="3 4" id="KW-0408">Iron</keyword>
<dbReference type="SUPFAM" id="SSF46626">
    <property type="entry name" value="Cytochrome c"/>
    <property type="match status" value="1"/>
</dbReference>
<evidence type="ECO:0000256" key="3">
    <source>
        <dbReference type="ARBA" id="ARBA00023004"/>
    </source>
</evidence>
<keyword evidence="2 4" id="KW-0479">Metal-binding</keyword>